<dbReference type="InterPro" id="IPR012296">
    <property type="entry name" value="Nuclease_put_TT1808"/>
</dbReference>
<protein>
    <submittedName>
        <fullName evidence="2">Uma2 family endonuclease</fullName>
    </submittedName>
</protein>
<keyword evidence="2" id="KW-0378">Hydrolase</keyword>
<dbReference type="GO" id="GO:0004519">
    <property type="term" value="F:endonuclease activity"/>
    <property type="evidence" value="ECO:0007669"/>
    <property type="project" value="UniProtKB-KW"/>
</dbReference>
<dbReference type="InterPro" id="IPR008538">
    <property type="entry name" value="Uma2"/>
</dbReference>
<dbReference type="SUPFAM" id="SSF52980">
    <property type="entry name" value="Restriction endonuclease-like"/>
    <property type="match status" value="1"/>
</dbReference>
<dbReference type="PANTHER" id="PTHR35400">
    <property type="entry name" value="SLR1083 PROTEIN"/>
    <property type="match status" value="1"/>
</dbReference>
<reference evidence="2" key="1">
    <citation type="submission" date="2024-06" db="EMBL/GenBank/DDBJ databases">
        <title>The genome sequences of Kitasatospora sp. strain HUAS MG31.</title>
        <authorList>
            <person name="Mo P."/>
        </authorList>
    </citation>
    <scope>NUCLEOTIDE SEQUENCE</scope>
    <source>
        <strain evidence="2">HUAS MG31</strain>
    </source>
</reference>
<dbReference type="InterPro" id="IPR011335">
    <property type="entry name" value="Restrct_endonuc-II-like"/>
</dbReference>
<keyword evidence="2" id="KW-0255">Endonuclease</keyword>
<keyword evidence="2" id="KW-0540">Nuclease</keyword>
<dbReference type="KEGG" id="kcm:ABWK59_19445"/>
<name>A0AAU8K978_9ACTN</name>
<feature type="domain" description="Putative restriction endonuclease" evidence="1">
    <location>
        <begin position="21"/>
        <end position="184"/>
    </location>
</feature>
<dbReference type="RefSeq" id="WP_354645014.1">
    <property type="nucleotide sequence ID" value="NZ_CP159872.1"/>
</dbReference>
<dbReference type="PANTHER" id="PTHR35400:SF3">
    <property type="entry name" value="SLL1072 PROTEIN"/>
    <property type="match status" value="1"/>
</dbReference>
<sequence length="197" mass="21701">MTAMTVESGRQWSYLLATWRELDVPEGWRAEIEGGQIVLVPPPGKGHNLIAGEVHDALLRCLPREIGVYQSLGTETARLEKVYVPDLVVLDKDALEAPRSEDALPIDAADILLAVEITSAGDARHDRTKKLWSYAHAPVPLYLLIDRFDEHGPTVTLFSEPVNGAYQQAVRRPFGKPVALPEPFDTVLLTDGFPGPE</sequence>
<accession>A0AAU8K978</accession>
<evidence type="ECO:0000259" key="1">
    <source>
        <dbReference type="Pfam" id="PF05685"/>
    </source>
</evidence>
<gene>
    <name evidence="2" type="ORF">ABWK59_19445</name>
</gene>
<dbReference type="EMBL" id="CP159872">
    <property type="protein sequence ID" value="XCM84076.1"/>
    <property type="molecule type" value="Genomic_DNA"/>
</dbReference>
<dbReference type="Pfam" id="PF05685">
    <property type="entry name" value="Uma2"/>
    <property type="match status" value="1"/>
</dbReference>
<dbReference type="AlphaFoldDB" id="A0AAU8K978"/>
<proteinExistence type="predicted"/>
<dbReference type="CDD" id="cd06260">
    <property type="entry name" value="DUF820-like"/>
    <property type="match status" value="1"/>
</dbReference>
<dbReference type="Gene3D" id="3.90.1570.10">
    <property type="entry name" value="tt1808, chain A"/>
    <property type="match status" value="1"/>
</dbReference>
<organism evidence="2">
    <name type="scientific">Kitasatospora camelliae</name>
    <dbReference type="NCBI Taxonomy" id="3156397"/>
    <lineage>
        <taxon>Bacteria</taxon>
        <taxon>Bacillati</taxon>
        <taxon>Actinomycetota</taxon>
        <taxon>Actinomycetes</taxon>
        <taxon>Kitasatosporales</taxon>
        <taxon>Streptomycetaceae</taxon>
        <taxon>Kitasatospora</taxon>
    </lineage>
</organism>
<evidence type="ECO:0000313" key="2">
    <source>
        <dbReference type="EMBL" id="XCM84076.1"/>
    </source>
</evidence>